<evidence type="ECO:0000256" key="1">
    <source>
        <dbReference type="SAM" id="MobiDB-lite"/>
    </source>
</evidence>
<dbReference type="GO" id="GO:0016706">
    <property type="term" value="F:2-oxoglutarate-dependent dioxygenase activity"/>
    <property type="evidence" value="ECO:0007669"/>
    <property type="project" value="InterPro"/>
</dbReference>
<feature type="region of interest" description="Disordered" evidence="1">
    <location>
        <begin position="128"/>
        <end position="156"/>
    </location>
</feature>
<reference evidence="4" key="1">
    <citation type="journal article" date="2023" name="Front. Mar. Sci.">
        <title>A new Merluccius polli reference genome to investigate the effects of global change in West African waters.</title>
        <authorList>
            <person name="Mateo J.L."/>
            <person name="Blanco-Fernandez C."/>
            <person name="Garcia-Vazquez E."/>
            <person name="Machado-Schiaffino G."/>
        </authorList>
    </citation>
    <scope>NUCLEOTIDE SEQUENCE</scope>
    <source>
        <strain evidence="4">C29</strain>
        <tissue evidence="4">Fin</tissue>
    </source>
</reference>
<evidence type="ECO:0000256" key="2">
    <source>
        <dbReference type="SAM" id="Phobius"/>
    </source>
</evidence>
<name>A0AA47N5Y1_MERPO</name>
<keyword evidence="5" id="KW-1185">Reference proteome</keyword>
<feature type="domain" description="Alkylated DNA repair protein AlkB homologue 8 N-terminal" evidence="3">
    <location>
        <begin position="187"/>
        <end position="227"/>
    </location>
</feature>
<evidence type="ECO:0000313" key="4">
    <source>
        <dbReference type="EMBL" id="KAK0152207.1"/>
    </source>
</evidence>
<dbReference type="GO" id="GO:0008168">
    <property type="term" value="F:methyltransferase activity"/>
    <property type="evidence" value="ECO:0007669"/>
    <property type="project" value="InterPro"/>
</dbReference>
<feature type="transmembrane region" description="Helical" evidence="2">
    <location>
        <begin position="220"/>
        <end position="241"/>
    </location>
</feature>
<accession>A0AA47N5Y1</accession>
<dbReference type="Pfam" id="PF09004">
    <property type="entry name" value="ALKBH8_N"/>
    <property type="match status" value="1"/>
</dbReference>
<sequence length="302" mass="33717">MAIFASPESKLLVPQLQEPPHHPDRVQAQKRAQGPGITQRQPHCIHQLLLAQGLCLKQRHSQTGGDTAADVQLGPVLMDPGGASCHVQTVLSHFLFTIYTSDFSFNPGTCHLQKFSDDSSIVGCISEDGEEYRGEPPPAQHRQDQGAGGGLSTEQDAPIPITIQGDEIEMVDSYRFLVVHINNKLDWTDNTEGLYRKGQSRLFFLRRLRSFDMCSRLLKMFYQSVVASTLFFAVACWGGGIKAGETNRLNKLVRKASSVVGLELDSLEAVAERRMRDKIKTSVNFVDEDYDEKYQKTVTNYN</sequence>
<keyword evidence="2" id="KW-0812">Transmembrane</keyword>
<gene>
    <name evidence="4" type="ORF">N1851_006440</name>
</gene>
<dbReference type="AlphaFoldDB" id="A0AA47N5Y1"/>
<organism evidence="4 5">
    <name type="scientific">Merluccius polli</name>
    <name type="common">Benguela hake</name>
    <name type="synonym">Merluccius cadenati</name>
    <dbReference type="NCBI Taxonomy" id="89951"/>
    <lineage>
        <taxon>Eukaryota</taxon>
        <taxon>Metazoa</taxon>
        <taxon>Chordata</taxon>
        <taxon>Craniata</taxon>
        <taxon>Vertebrata</taxon>
        <taxon>Euteleostomi</taxon>
        <taxon>Actinopterygii</taxon>
        <taxon>Neopterygii</taxon>
        <taxon>Teleostei</taxon>
        <taxon>Neoteleostei</taxon>
        <taxon>Acanthomorphata</taxon>
        <taxon>Zeiogadaria</taxon>
        <taxon>Gadariae</taxon>
        <taxon>Gadiformes</taxon>
        <taxon>Gadoidei</taxon>
        <taxon>Merlucciidae</taxon>
        <taxon>Merluccius</taxon>
    </lineage>
</organism>
<comment type="caution">
    <text evidence="4">The sequence shown here is derived from an EMBL/GenBank/DDBJ whole genome shotgun (WGS) entry which is preliminary data.</text>
</comment>
<evidence type="ECO:0000259" key="3">
    <source>
        <dbReference type="Pfam" id="PF09004"/>
    </source>
</evidence>
<dbReference type="InterPro" id="IPR015095">
    <property type="entry name" value="AlkB_hom8_N"/>
</dbReference>
<keyword evidence="2" id="KW-1133">Transmembrane helix</keyword>
<evidence type="ECO:0000313" key="5">
    <source>
        <dbReference type="Proteomes" id="UP001174136"/>
    </source>
</evidence>
<dbReference type="EMBL" id="JAOPHQ010001136">
    <property type="protein sequence ID" value="KAK0152207.1"/>
    <property type="molecule type" value="Genomic_DNA"/>
</dbReference>
<feature type="region of interest" description="Disordered" evidence="1">
    <location>
        <begin position="1"/>
        <end position="37"/>
    </location>
</feature>
<keyword evidence="2" id="KW-0472">Membrane</keyword>
<protein>
    <recommendedName>
        <fullName evidence="3">Alkylated DNA repair protein AlkB homologue 8 N-terminal domain-containing protein</fullName>
    </recommendedName>
</protein>
<dbReference type="Proteomes" id="UP001174136">
    <property type="component" value="Unassembled WGS sequence"/>
</dbReference>
<proteinExistence type="predicted"/>